<dbReference type="Pfam" id="PF03009">
    <property type="entry name" value="GDPD"/>
    <property type="match status" value="1"/>
</dbReference>
<comment type="caution">
    <text evidence="2">The sequence shown here is derived from an EMBL/GenBank/DDBJ whole genome shotgun (WGS) entry which is preliminary data.</text>
</comment>
<feature type="domain" description="GP-PDE" evidence="1">
    <location>
        <begin position="1"/>
        <end position="237"/>
    </location>
</feature>
<dbReference type="Proteomes" id="UP000616608">
    <property type="component" value="Unassembled WGS sequence"/>
</dbReference>
<evidence type="ECO:0000313" key="3">
    <source>
        <dbReference type="Proteomes" id="UP000616608"/>
    </source>
</evidence>
<dbReference type="InterPro" id="IPR030395">
    <property type="entry name" value="GP_PDE_dom"/>
</dbReference>
<dbReference type="RefSeq" id="WP_188613146.1">
    <property type="nucleotide sequence ID" value="NZ_BMJT01000001.1"/>
</dbReference>
<dbReference type="InterPro" id="IPR017946">
    <property type="entry name" value="PLC-like_Pdiesterase_TIM-brl"/>
</dbReference>
<keyword evidence="3" id="KW-1185">Reference proteome</keyword>
<reference evidence="2" key="1">
    <citation type="journal article" date="2014" name="Int. J. Syst. Evol. Microbiol.">
        <title>Complete genome sequence of Corynebacterium casei LMG S-19264T (=DSM 44701T), isolated from a smear-ripened cheese.</title>
        <authorList>
            <consortium name="US DOE Joint Genome Institute (JGI-PGF)"/>
            <person name="Walter F."/>
            <person name="Albersmeier A."/>
            <person name="Kalinowski J."/>
            <person name="Ruckert C."/>
        </authorList>
    </citation>
    <scope>NUCLEOTIDE SEQUENCE</scope>
    <source>
        <strain evidence="2">CGMCC 1.15760</strain>
    </source>
</reference>
<proteinExistence type="predicted"/>
<dbReference type="PROSITE" id="PS51704">
    <property type="entry name" value="GP_PDE"/>
    <property type="match status" value="1"/>
</dbReference>
<organism evidence="2 3">
    <name type="scientific">Lysinibacillus alkalisoli</name>
    <dbReference type="NCBI Taxonomy" id="1911548"/>
    <lineage>
        <taxon>Bacteria</taxon>
        <taxon>Bacillati</taxon>
        <taxon>Bacillota</taxon>
        <taxon>Bacilli</taxon>
        <taxon>Bacillales</taxon>
        <taxon>Bacillaceae</taxon>
        <taxon>Lysinibacillus</taxon>
    </lineage>
</organism>
<gene>
    <name evidence="2" type="primary">glpQ</name>
    <name evidence="2" type="ORF">GCM10007425_01980</name>
</gene>
<sequence length="239" mass="26631">MEIFAHRGASGSYPENTIVAFQAAAQLPITGVELDVHLTKDQQLVVIHDETIDRTSDGTGFVKDLTLKQLKEYDFGGWFGAGFIGEKIPTLSEVLTLFATTNHQINIELKSDVFAYEGMEKLVWEEVEAHDLTARTLISSFDHEALQRLARIAPQSNRAALFSAVVIDIENYITHIPAQAMHVALPTAFRKPIIDAVRNDATVRVYTVNDALYAQELALLGVTSIFTDYPEEMVAYFQQ</sequence>
<evidence type="ECO:0000313" key="2">
    <source>
        <dbReference type="EMBL" id="GGG11236.1"/>
    </source>
</evidence>
<dbReference type="AlphaFoldDB" id="A0A917D5M2"/>
<evidence type="ECO:0000259" key="1">
    <source>
        <dbReference type="PROSITE" id="PS51704"/>
    </source>
</evidence>
<accession>A0A917D5M2</accession>
<dbReference type="PANTHER" id="PTHR46211:SF1">
    <property type="entry name" value="GLYCEROPHOSPHODIESTER PHOSPHODIESTERASE, CYTOPLASMIC"/>
    <property type="match status" value="1"/>
</dbReference>
<reference evidence="2" key="2">
    <citation type="submission" date="2020-09" db="EMBL/GenBank/DDBJ databases">
        <authorList>
            <person name="Sun Q."/>
            <person name="Zhou Y."/>
        </authorList>
    </citation>
    <scope>NUCLEOTIDE SEQUENCE</scope>
    <source>
        <strain evidence="2">CGMCC 1.15760</strain>
    </source>
</reference>
<dbReference type="PANTHER" id="PTHR46211">
    <property type="entry name" value="GLYCEROPHOSPHORYL DIESTER PHOSPHODIESTERASE"/>
    <property type="match status" value="1"/>
</dbReference>
<dbReference type="EMBL" id="BMJT01000001">
    <property type="protein sequence ID" value="GGG11236.1"/>
    <property type="molecule type" value="Genomic_DNA"/>
</dbReference>
<dbReference type="GO" id="GO:0008081">
    <property type="term" value="F:phosphoric diester hydrolase activity"/>
    <property type="evidence" value="ECO:0007669"/>
    <property type="project" value="InterPro"/>
</dbReference>
<dbReference type="GO" id="GO:0006629">
    <property type="term" value="P:lipid metabolic process"/>
    <property type="evidence" value="ECO:0007669"/>
    <property type="project" value="InterPro"/>
</dbReference>
<dbReference type="Gene3D" id="3.20.20.190">
    <property type="entry name" value="Phosphatidylinositol (PI) phosphodiesterase"/>
    <property type="match status" value="1"/>
</dbReference>
<dbReference type="CDD" id="cd08563">
    <property type="entry name" value="GDPD_TtGDE_like"/>
    <property type="match status" value="1"/>
</dbReference>
<name>A0A917D5M2_9BACI</name>
<protein>
    <submittedName>
        <fullName evidence="2">Glycerophosphoryl diester phosphodiesterase</fullName>
    </submittedName>
</protein>
<dbReference type="SUPFAM" id="SSF51695">
    <property type="entry name" value="PLC-like phosphodiesterases"/>
    <property type="match status" value="1"/>
</dbReference>